<dbReference type="Proteomes" id="UP000283634">
    <property type="component" value="Unassembled WGS sequence"/>
</dbReference>
<dbReference type="GeneID" id="40324659"/>
<evidence type="ECO:0000259" key="1">
    <source>
        <dbReference type="Pfam" id="PF19043"/>
    </source>
</evidence>
<dbReference type="OMA" id="PWDWSLH"/>
<organism evidence="4 5">
    <name type="scientific">Trypanosoma rangeli</name>
    <dbReference type="NCBI Taxonomy" id="5698"/>
    <lineage>
        <taxon>Eukaryota</taxon>
        <taxon>Discoba</taxon>
        <taxon>Euglenozoa</taxon>
        <taxon>Kinetoplastea</taxon>
        <taxon>Metakinetoplastina</taxon>
        <taxon>Trypanosomatida</taxon>
        <taxon>Trypanosomatidae</taxon>
        <taxon>Trypanosoma</taxon>
        <taxon>Herpetosoma</taxon>
    </lineage>
</organism>
<feature type="domain" description="Nuclear cap binding complex subunit CBP66 N-terminal" evidence="2">
    <location>
        <begin position="5"/>
        <end position="100"/>
    </location>
</feature>
<dbReference type="RefSeq" id="XP_029242350.1">
    <property type="nucleotide sequence ID" value="XM_029377795.1"/>
</dbReference>
<name>A0A422P1X4_TRYRA</name>
<dbReference type="InterPro" id="IPR048322">
    <property type="entry name" value="CBP66_2nd"/>
</dbReference>
<dbReference type="GO" id="GO:0005846">
    <property type="term" value="C:nuclear cap binding complex"/>
    <property type="evidence" value="ECO:0007669"/>
    <property type="project" value="InterPro"/>
</dbReference>
<evidence type="ECO:0000313" key="4">
    <source>
        <dbReference type="EMBL" id="RNF11743.1"/>
    </source>
</evidence>
<feature type="domain" description="Nuclear cap binding complex subunit CBP66 second" evidence="3">
    <location>
        <begin position="105"/>
        <end position="182"/>
    </location>
</feature>
<dbReference type="InterPro" id="IPR043965">
    <property type="entry name" value="CBP66_C"/>
</dbReference>
<gene>
    <name evidence="4" type="ORF">TraAM80_00726</name>
</gene>
<keyword evidence="5" id="KW-1185">Reference proteome</keyword>
<evidence type="ECO:0000259" key="3">
    <source>
        <dbReference type="Pfam" id="PF20992"/>
    </source>
</evidence>
<protein>
    <submittedName>
        <fullName evidence="4">Uncharacterized protein</fullName>
    </submittedName>
</protein>
<feature type="domain" description="Nuclear cap-binding complex subunit CBP66 C-terminal" evidence="1">
    <location>
        <begin position="189"/>
        <end position="563"/>
    </location>
</feature>
<dbReference type="Pfam" id="PF20991">
    <property type="entry name" value="CBP66_1st"/>
    <property type="match status" value="1"/>
</dbReference>
<dbReference type="InterPro" id="IPR048321">
    <property type="entry name" value="CBP66_1st"/>
</dbReference>
<accession>A0A422P1X4</accession>
<evidence type="ECO:0000259" key="2">
    <source>
        <dbReference type="Pfam" id="PF20991"/>
    </source>
</evidence>
<comment type="caution">
    <text evidence="4">The sequence shown here is derived from an EMBL/GenBank/DDBJ whole genome shotgun (WGS) entry which is preliminary data.</text>
</comment>
<dbReference type="AlphaFoldDB" id="A0A422P1X4"/>
<dbReference type="Pfam" id="PF20992">
    <property type="entry name" value="CBP66_2nd"/>
    <property type="match status" value="1"/>
</dbReference>
<evidence type="ECO:0000313" key="5">
    <source>
        <dbReference type="Proteomes" id="UP000283634"/>
    </source>
</evidence>
<dbReference type="OrthoDB" id="277260at2759"/>
<reference evidence="4 5" key="1">
    <citation type="journal article" date="2018" name="BMC Genomics">
        <title>Genomic comparison of Trypanosoma conorhini and Trypanosoma rangeli to Trypanosoma cruzi strains of high and low virulence.</title>
        <authorList>
            <person name="Bradwell K.R."/>
            <person name="Koparde V.N."/>
            <person name="Matveyev A.V."/>
            <person name="Serrano M.G."/>
            <person name="Alves J.M."/>
            <person name="Parikh H."/>
            <person name="Huang B."/>
            <person name="Lee V."/>
            <person name="Espinosa-Alvarez O."/>
            <person name="Ortiz P.A."/>
            <person name="Costa-Martins A.G."/>
            <person name="Teixeira M.M."/>
            <person name="Buck G.A."/>
        </authorList>
    </citation>
    <scope>NUCLEOTIDE SEQUENCE [LARGE SCALE GENOMIC DNA]</scope>
    <source>
        <strain evidence="4 5">AM80</strain>
    </source>
</reference>
<proteinExistence type="predicted"/>
<dbReference type="VEuPathDB" id="TriTrypDB:TRSC58_06499"/>
<sequence length="564" mass="62570">MSQMRTFVFVSNIPDFFLEPLSTASTNGTTRTRANRDPRYERLRALLAANTSGVMLVMHLETRGYALALYASEQEALAACKTTIIPEQAGHKHPPLLLRILRRERPLPSEAVYTPTLTVEGDVVQKAELADTRGLELVYRGRAVAKWCPHTVAQEDCPFGTACYRIHRCVYQKTVLKRPRVEEFAALSQMTTEERVLVDRVVCSTRCTEESVVPPEMRIDFSLHVPITRDEAEALVDGTTGGTSLPATVLARVEAARGGHAGPYFVKFGFPGGAPWDWSLHDEAEGLSQLRRRLSFPANGAPTPLERDIFCQELLYHVNQMNRFDTLPAALRALAQSPRVGEALRHHLKNAAGRECEAEETGRGDIGTLELCIRPWLFLPTAGVEVGVLLEGGGEQVRGVVQRHSALRLMTCFSFLQKHELNFSRYAVPGSGQDVDAETFLEAEMRRVETAVKRGVEGLRQHLRQRVSLGKLPPHASWCFQLAVTSAATPPSLMAVCEDAAAMRCVVLSMKPYWEALEEFAAMHPAGRRGEAGSSGATDVTWNTKRHTYVALFPRELMERLKAS</sequence>
<dbReference type="EMBL" id="MKGL01000013">
    <property type="protein sequence ID" value="RNF11743.1"/>
    <property type="molecule type" value="Genomic_DNA"/>
</dbReference>
<dbReference type="Pfam" id="PF19043">
    <property type="entry name" value="CBP66"/>
    <property type="match status" value="1"/>
</dbReference>